<evidence type="ECO:0000313" key="1">
    <source>
        <dbReference type="EMBL" id="CDW48952.1"/>
    </source>
</evidence>
<proteinExistence type="predicted"/>
<name>A0A0K2VFK0_LEPSM</name>
<feature type="non-terminal residue" evidence="1">
    <location>
        <position position="1"/>
    </location>
</feature>
<protein>
    <submittedName>
        <fullName evidence="1">Uncharacterized protein</fullName>
    </submittedName>
</protein>
<dbReference type="AlphaFoldDB" id="A0A0K2VFK0"/>
<dbReference type="EMBL" id="HACA01031591">
    <property type="protein sequence ID" value="CDW48952.1"/>
    <property type="molecule type" value="Transcribed_RNA"/>
</dbReference>
<accession>A0A0K2VFK0</accession>
<organism evidence="1">
    <name type="scientific">Lepeophtheirus salmonis</name>
    <name type="common">Salmon louse</name>
    <name type="synonym">Caligus salmonis</name>
    <dbReference type="NCBI Taxonomy" id="72036"/>
    <lineage>
        <taxon>Eukaryota</taxon>
        <taxon>Metazoa</taxon>
        <taxon>Ecdysozoa</taxon>
        <taxon>Arthropoda</taxon>
        <taxon>Crustacea</taxon>
        <taxon>Multicrustacea</taxon>
        <taxon>Hexanauplia</taxon>
        <taxon>Copepoda</taxon>
        <taxon>Siphonostomatoida</taxon>
        <taxon>Caligidae</taxon>
        <taxon>Lepeophtheirus</taxon>
    </lineage>
</organism>
<sequence>KKRENEIIKKNKDTTFKTKQLIKLTKPQLKFAKYTGEILNTLNISNCYAFYKQTKHIIYLKQ</sequence>
<reference evidence="1" key="1">
    <citation type="submission" date="2014-05" db="EMBL/GenBank/DDBJ databases">
        <authorList>
            <person name="Chronopoulou M."/>
        </authorList>
    </citation>
    <scope>NUCLEOTIDE SEQUENCE</scope>
    <source>
        <tissue evidence="1">Whole organism</tissue>
    </source>
</reference>